<dbReference type="InterPro" id="IPR000515">
    <property type="entry name" value="MetI-like"/>
</dbReference>
<evidence type="ECO:0000259" key="8">
    <source>
        <dbReference type="PROSITE" id="PS50928"/>
    </source>
</evidence>
<evidence type="ECO:0000256" key="4">
    <source>
        <dbReference type="ARBA" id="ARBA00022692"/>
    </source>
</evidence>
<keyword evidence="10" id="KW-1185">Reference proteome</keyword>
<evidence type="ECO:0000256" key="7">
    <source>
        <dbReference type="RuleBase" id="RU363032"/>
    </source>
</evidence>
<evidence type="ECO:0000313" key="10">
    <source>
        <dbReference type="Proteomes" id="UP000308917"/>
    </source>
</evidence>
<dbReference type="Gene3D" id="1.10.3720.10">
    <property type="entry name" value="MetI-like"/>
    <property type="match status" value="1"/>
</dbReference>
<dbReference type="RefSeq" id="WP_136574302.1">
    <property type="nucleotide sequence ID" value="NZ_STFG01000017.1"/>
</dbReference>
<name>A0A4S8F152_9BURK</name>
<dbReference type="OrthoDB" id="8545756at2"/>
<comment type="caution">
    <text evidence="9">The sequence shown here is derived from an EMBL/GenBank/DDBJ whole genome shotgun (WGS) entry which is preliminary data.</text>
</comment>
<dbReference type="CDD" id="cd06261">
    <property type="entry name" value="TM_PBP2"/>
    <property type="match status" value="1"/>
</dbReference>
<evidence type="ECO:0000256" key="1">
    <source>
        <dbReference type="ARBA" id="ARBA00004651"/>
    </source>
</evidence>
<dbReference type="AlphaFoldDB" id="A0A4S8F152"/>
<feature type="domain" description="ABC transmembrane type-1" evidence="8">
    <location>
        <begin position="59"/>
        <end position="243"/>
    </location>
</feature>
<dbReference type="InterPro" id="IPR035906">
    <property type="entry name" value="MetI-like_sf"/>
</dbReference>
<evidence type="ECO:0000256" key="6">
    <source>
        <dbReference type="ARBA" id="ARBA00023136"/>
    </source>
</evidence>
<feature type="transmembrane region" description="Helical" evidence="7">
    <location>
        <begin position="66"/>
        <end position="85"/>
    </location>
</feature>
<dbReference type="GO" id="GO:0005886">
    <property type="term" value="C:plasma membrane"/>
    <property type="evidence" value="ECO:0007669"/>
    <property type="project" value="UniProtKB-SubCell"/>
</dbReference>
<keyword evidence="5 7" id="KW-1133">Transmembrane helix</keyword>
<feature type="transmembrane region" description="Helical" evidence="7">
    <location>
        <begin position="169"/>
        <end position="194"/>
    </location>
</feature>
<reference evidence="9 10" key="1">
    <citation type="journal article" date="2015" name="Antonie Van Leeuwenhoek">
        <title>Lampropedia puyangensis sp. nov., isolated from symptomatic bark of Populus ? euramericana canker and emended description of Lampropedia hyalina (Ehrenberg 1832) Lee et al. 2004.</title>
        <authorList>
            <person name="Li Y."/>
            <person name="Wang T."/>
            <person name="Piao C.G."/>
            <person name="Wang L.F."/>
            <person name="Tian G.Z."/>
            <person name="Zhu T.H."/>
            <person name="Guo M.W."/>
        </authorList>
    </citation>
    <scope>NUCLEOTIDE SEQUENCE [LARGE SCALE GENOMIC DNA]</scope>
    <source>
        <strain evidence="9 10">2-bin</strain>
    </source>
</reference>
<keyword evidence="4 7" id="KW-0812">Transmembrane</keyword>
<dbReference type="Proteomes" id="UP000308917">
    <property type="component" value="Unassembled WGS sequence"/>
</dbReference>
<sequence>MKTMNLYARTLTGLTGVLVFFGGWLALSWHSENLFFPPLRTLLTDAYGYWRSTDGLRDIASTLTNLGWGLLAGSLSGAVAGMLIGQLRWLDRALTPLIEFVRSIPQVALVPFAISLFGIGDAMKVFIIALSAFWPILLNVSDGCRNLPRQWLDTATVFRLTRRQRQLQVIFPALLPRAMMGLHIALPLALIIAVTSEMIGADRGIGSIILNAQYTYEIPRMWSGVLVLGMIGCLLNVALTMLERALQRWIPSP</sequence>
<evidence type="ECO:0000256" key="5">
    <source>
        <dbReference type="ARBA" id="ARBA00022989"/>
    </source>
</evidence>
<dbReference type="SUPFAM" id="SSF161098">
    <property type="entry name" value="MetI-like"/>
    <property type="match status" value="1"/>
</dbReference>
<dbReference type="EMBL" id="STFG01000017">
    <property type="protein sequence ID" value="THT98811.1"/>
    <property type="molecule type" value="Genomic_DNA"/>
</dbReference>
<evidence type="ECO:0000313" key="9">
    <source>
        <dbReference type="EMBL" id="THT98811.1"/>
    </source>
</evidence>
<dbReference type="PROSITE" id="PS50928">
    <property type="entry name" value="ABC_TM1"/>
    <property type="match status" value="1"/>
</dbReference>
<proteinExistence type="inferred from homology"/>
<evidence type="ECO:0000256" key="2">
    <source>
        <dbReference type="ARBA" id="ARBA00022448"/>
    </source>
</evidence>
<protein>
    <submittedName>
        <fullName evidence="9">ABC transporter permease</fullName>
    </submittedName>
</protein>
<keyword evidence="3" id="KW-1003">Cell membrane</keyword>
<dbReference type="Pfam" id="PF00528">
    <property type="entry name" value="BPD_transp_1"/>
    <property type="match status" value="1"/>
</dbReference>
<dbReference type="PANTHER" id="PTHR30151:SF0">
    <property type="entry name" value="ABC TRANSPORTER PERMEASE PROTEIN MJ0413-RELATED"/>
    <property type="match status" value="1"/>
</dbReference>
<dbReference type="PANTHER" id="PTHR30151">
    <property type="entry name" value="ALKANE SULFONATE ABC TRANSPORTER-RELATED, MEMBRANE SUBUNIT"/>
    <property type="match status" value="1"/>
</dbReference>
<keyword evidence="6 7" id="KW-0472">Membrane</keyword>
<dbReference type="GO" id="GO:0055085">
    <property type="term" value="P:transmembrane transport"/>
    <property type="evidence" value="ECO:0007669"/>
    <property type="project" value="InterPro"/>
</dbReference>
<organism evidence="9 10">
    <name type="scientific">Lampropedia puyangensis</name>
    <dbReference type="NCBI Taxonomy" id="1330072"/>
    <lineage>
        <taxon>Bacteria</taxon>
        <taxon>Pseudomonadati</taxon>
        <taxon>Pseudomonadota</taxon>
        <taxon>Betaproteobacteria</taxon>
        <taxon>Burkholderiales</taxon>
        <taxon>Comamonadaceae</taxon>
        <taxon>Lampropedia</taxon>
    </lineage>
</organism>
<feature type="transmembrane region" description="Helical" evidence="7">
    <location>
        <begin position="97"/>
        <end position="119"/>
    </location>
</feature>
<comment type="similarity">
    <text evidence="7">Belongs to the binding-protein-dependent transport system permease family.</text>
</comment>
<keyword evidence="2 7" id="KW-0813">Transport</keyword>
<comment type="subcellular location">
    <subcellularLocation>
        <location evidence="1 7">Cell membrane</location>
        <topology evidence="1 7">Multi-pass membrane protein</topology>
    </subcellularLocation>
</comment>
<accession>A0A4S8F152</accession>
<evidence type="ECO:0000256" key="3">
    <source>
        <dbReference type="ARBA" id="ARBA00022475"/>
    </source>
</evidence>
<gene>
    <name evidence="9" type="ORF">E9531_13530</name>
</gene>
<feature type="transmembrane region" description="Helical" evidence="7">
    <location>
        <begin position="221"/>
        <end position="242"/>
    </location>
</feature>